<dbReference type="STRING" id="1121416.SAMN02745220_02372"/>
<name>A0A1M7Y7N4_9BACT</name>
<dbReference type="AlphaFoldDB" id="A0A1M7Y7N4"/>
<dbReference type="EMBL" id="FRFE01000010">
    <property type="protein sequence ID" value="SHO48566.1"/>
    <property type="molecule type" value="Genomic_DNA"/>
</dbReference>
<keyword evidence="2" id="KW-1185">Reference proteome</keyword>
<evidence type="ECO:0000313" key="1">
    <source>
        <dbReference type="EMBL" id="SHO48566.1"/>
    </source>
</evidence>
<gene>
    <name evidence="1" type="ORF">SAMN02745220_02372</name>
</gene>
<organism evidence="1 2">
    <name type="scientific">Desulfopila aestuarii DSM 18488</name>
    <dbReference type="NCBI Taxonomy" id="1121416"/>
    <lineage>
        <taxon>Bacteria</taxon>
        <taxon>Pseudomonadati</taxon>
        <taxon>Thermodesulfobacteriota</taxon>
        <taxon>Desulfobulbia</taxon>
        <taxon>Desulfobulbales</taxon>
        <taxon>Desulfocapsaceae</taxon>
        <taxon>Desulfopila</taxon>
    </lineage>
</organism>
<dbReference type="RefSeq" id="WP_073613666.1">
    <property type="nucleotide sequence ID" value="NZ_FRFE01000010.1"/>
</dbReference>
<sequence length="103" mass="11340">MLETIFANLPKQFVGAGLSGPMSFYFSLGEEKKTVQLALDGCLVSDGKTVDNADCVCKTTPEFFLRIWQDGYRPGMKDFLSGTIKSNNPSALQIFLKCFGKES</sequence>
<proteinExistence type="predicted"/>
<accession>A0A1M7Y7N4</accession>
<reference evidence="1 2" key="1">
    <citation type="submission" date="2016-12" db="EMBL/GenBank/DDBJ databases">
        <authorList>
            <person name="Song W.-J."/>
            <person name="Kurnit D.M."/>
        </authorList>
    </citation>
    <scope>NUCLEOTIDE SEQUENCE [LARGE SCALE GENOMIC DNA]</scope>
    <source>
        <strain evidence="1 2">DSM 18488</strain>
    </source>
</reference>
<dbReference type="Proteomes" id="UP000184603">
    <property type="component" value="Unassembled WGS sequence"/>
</dbReference>
<protein>
    <submittedName>
        <fullName evidence="1">Long-chain acyl-CoA synthetase</fullName>
    </submittedName>
</protein>
<evidence type="ECO:0000313" key="2">
    <source>
        <dbReference type="Proteomes" id="UP000184603"/>
    </source>
</evidence>
<dbReference type="OrthoDB" id="5402176at2"/>